<sequence length="336" mass="35817">MRIGIAGLGRIGTMHARNLVALDEVSELVLIGRDRGRLETRRDEIAAATDLGSTRLVIGEGWEEELPTLDGAVVATTSATHPAMALDAAKAGVTALVEKPLALKVTELEALADELEGTGAETMVAFHRRYDPAHQELRRLVAAGELGALRVVTATGHDHYPLPAHYIPVSGGIWHDMLVHDFDTIPWVTGERVVAVQASGTVLDEPAHAEYDDVDTALAVLELESGAIATVTGMRHNGAGQDVRLELFGTTASYAAGLDDRNPMVSAEPGQPGVPHPYDDYADRFAPAFRAEMRAFIDLVAGRGENLTPPRAGIQAIQIADAAAESLRTGERIHLS</sequence>
<comment type="similarity">
    <text evidence="1">Belongs to the Gfo/Idh/MocA family.</text>
</comment>
<dbReference type="EMBL" id="JBHUNE010000006">
    <property type="protein sequence ID" value="MFD2758124.1"/>
    <property type="molecule type" value="Genomic_DNA"/>
</dbReference>
<dbReference type="RefSeq" id="WP_019618576.1">
    <property type="nucleotide sequence ID" value="NZ_JBHUNE010000006.1"/>
</dbReference>
<keyword evidence="7" id="KW-1185">Reference proteome</keyword>
<comment type="caution">
    <text evidence="6">The sequence shown here is derived from an EMBL/GenBank/DDBJ whole genome shotgun (WGS) entry which is preliminary data.</text>
</comment>
<feature type="domain" description="Gfo/Idh/MocA-like oxidoreductase N-terminal" evidence="4">
    <location>
        <begin position="1"/>
        <end position="125"/>
    </location>
</feature>
<dbReference type="Gene3D" id="3.30.360.10">
    <property type="entry name" value="Dihydrodipicolinate Reductase, domain 2"/>
    <property type="match status" value="1"/>
</dbReference>
<protein>
    <submittedName>
        <fullName evidence="6">Gfo/Idh/MocA family oxidoreductase</fullName>
    </submittedName>
</protein>
<keyword evidence="3" id="KW-0520">NAD</keyword>
<dbReference type="SUPFAM" id="SSF51735">
    <property type="entry name" value="NAD(P)-binding Rossmann-fold domains"/>
    <property type="match status" value="1"/>
</dbReference>
<evidence type="ECO:0000259" key="4">
    <source>
        <dbReference type="Pfam" id="PF01408"/>
    </source>
</evidence>
<feature type="domain" description="GFO/IDH/MocA-like oxidoreductase" evidence="5">
    <location>
        <begin position="134"/>
        <end position="254"/>
    </location>
</feature>
<organism evidence="6 7">
    <name type="scientific">Gulosibacter faecalis</name>
    <dbReference type="NCBI Taxonomy" id="272240"/>
    <lineage>
        <taxon>Bacteria</taxon>
        <taxon>Bacillati</taxon>
        <taxon>Actinomycetota</taxon>
        <taxon>Actinomycetes</taxon>
        <taxon>Micrococcales</taxon>
        <taxon>Microbacteriaceae</taxon>
        <taxon>Gulosibacter</taxon>
    </lineage>
</organism>
<dbReference type="InterPro" id="IPR000683">
    <property type="entry name" value="Gfo/Idh/MocA-like_OxRdtase_N"/>
</dbReference>
<dbReference type="InterPro" id="IPR036291">
    <property type="entry name" value="NAD(P)-bd_dom_sf"/>
</dbReference>
<proteinExistence type="inferred from homology"/>
<dbReference type="PANTHER" id="PTHR42840">
    <property type="entry name" value="NAD(P)-BINDING ROSSMANN-FOLD SUPERFAMILY PROTEIN-RELATED"/>
    <property type="match status" value="1"/>
</dbReference>
<dbReference type="PANTHER" id="PTHR42840:SF3">
    <property type="entry name" value="BINDING ROSSMANN FOLD OXIDOREDUCTASE, PUTATIVE (AFU_ORTHOLOGUE AFUA_2G10240)-RELATED"/>
    <property type="match status" value="1"/>
</dbReference>
<dbReference type="InterPro" id="IPR055170">
    <property type="entry name" value="GFO_IDH_MocA-like_dom"/>
</dbReference>
<dbReference type="SUPFAM" id="SSF55347">
    <property type="entry name" value="Glyceraldehyde-3-phosphate dehydrogenase-like, C-terminal domain"/>
    <property type="match status" value="1"/>
</dbReference>
<dbReference type="Proteomes" id="UP001597492">
    <property type="component" value="Unassembled WGS sequence"/>
</dbReference>
<accession>A0ABW5UZZ1</accession>
<reference evidence="7" key="1">
    <citation type="journal article" date="2019" name="Int. J. Syst. Evol. Microbiol.">
        <title>The Global Catalogue of Microorganisms (GCM) 10K type strain sequencing project: providing services to taxonomists for standard genome sequencing and annotation.</title>
        <authorList>
            <consortium name="The Broad Institute Genomics Platform"/>
            <consortium name="The Broad Institute Genome Sequencing Center for Infectious Disease"/>
            <person name="Wu L."/>
            <person name="Ma J."/>
        </authorList>
    </citation>
    <scope>NUCLEOTIDE SEQUENCE [LARGE SCALE GENOMIC DNA]</scope>
    <source>
        <strain evidence="7">TISTR 1514</strain>
    </source>
</reference>
<keyword evidence="2" id="KW-0560">Oxidoreductase</keyword>
<evidence type="ECO:0000313" key="7">
    <source>
        <dbReference type="Proteomes" id="UP001597492"/>
    </source>
</evidence>
<dbReference type="Pfam" id="PF22725">
    <property type="entry name" value="GFO_IDH_MocA_C3"/>
    <property type="match status" value="1"/>
</dbReference>
<evidence type="ECO:0000256" key="3">
    <source>
        <dbReference type="ARBA" id="ARBA00023027"/>
    </source>
</evidence>
<dbReference type="Gene3D" id="3.40.50.720">
    <property type="entry name" value="NAD(P)-binding Rossmann-like Domain"/>
    <property type="match status" value="1"/>
</dbReference>
<name>A0ABW5UZZ1_9MICO</name>
<evidence type="ECO:0000256" key="1">
    <source>
        <dbReference type="ARBA" id="ARBA00010928"/>
    </source>
</evidence>
<gene>
    <name evidence="6" type="ORF">ACFSW7_07010</name>
</gene>
<evidence type="ECO:0000259" key="5">
    <source>
        <dbReference type="Pfam" id="PF22725"/>
    </source>
</evidence>
<evidence type="ECO:0000256" key="2">
    <source>
        <dbReference type="ARBA" id="ARBA00023002"/>
    </source>
</evidence>
<evidence type="ECO:0000313" key="6">
    <source>
        <dbReference type="EMBL" id="MFD2758124.1"/>
    </source>
</evidence>
<dbReference type="Pfam" id="PF01408">
    <property type="entry name" value="GFO_IDH_MocA"/>
    <property type="match status" value="1"/>
</dbReference>